<dbReference type="SUPFAM" id="SSF46626">
    <property type="entry name" value="Cytochrome c"/>
    <property type="match status" value="2"/>
</dbReference>
<dbReference type="AlphaFoldDB" id="A0A2U1STV3"/>
<dbReference type="EMBL" id="PUIV01000004">
    <property type="protein sequence ID" value="PWB95052.1"/>
    <property type="molecule type" value="Genomic_DNA"/>
</dbReference>
<evidence type="ECO:0000256" key="25">
    <source>
        <dbReference type="SAM" id="Phobius"/>
    </source>
</evidence>
<dbReference type="InterPro" id="IPR009056">
    <property type="entry name" value="Cyt_c-like_dom"/>
</dbReference>
<dbReference type="Pfam" id="PF00034">
    <property type="entry name" value="Cytochrom_C"/>
    <property type="match status" value="1"/>
</dbReference>
<comment type="function">
    <text evidence="20">C-type cytochrome. Part of the cbb3-type cytochrome c oxidase complex. FixP subunit is required for transferring electrons from donor cytochrome c via its heme groups to FixO subunit. From there, electrons are shuttled to the catalytic binuclear center of FixN subunit where oxygen reduction takes place. The complex also functions as a proton pump.</text>
</comment>
<keyword evidence="9 21" id="KW-0679">Respiratory chain</keyword>
<gene>
    <name evidence="27" type="primary">ccoP</name>
    <name evidence="27" type="ORF">C5689_04495</name>
</gene>
<keyword evidence="12" id="KW-0677">Repeat</keyword>
<accession>A0A2U1STV3</accession>
<keyword evidence="28" id="KW-1185">Reference proteome</keyword>
<evidence type="ECO:0000256" key="19">
    <source>
        <dbReference type="ARBA" id="ARBA00023136"/>
    </source>
</evidence>
<dbReference type="InterPro" id="IPR008168">
    <property type="entry name" value="Cyt_C_IC"/>
</dbReference>
<evidence type="ECO:0000256" key="2">
    <source>
        <dbReference type="ARBA" id="ARBA00004673"/>
    </source>
</evidence>
<evidence type="ECO:0000256" key="20">
    <source>
        <dbReference type="ARBA" id="ARBA00025525"/>
    </source>
</evidence>
<comment type="caution">
    <text evidence="27">The sequence shown here is derived from an EMBL/GenBank/DDBJ whole genome shotgun (WGS) entry which is preliminary data.</text>
</comment>
<feature type="binding site" description="axial binding residue" evidence="22">
    <location>
        <position position="132"/>
    </location>
    <ligand>
        <name>heme c</name>
        <dbReference type="ChEBI" id="CHEBI:61717"/>
        <label>1</label>
    </ligand>
    <ligandPart>
        <name>Fe</name>
        <dbReference type="ChEBI" id="CHEBI:18248"/>
    </ligandPart>
</feature>
<reference evidence="27 28" key="1">
    <citation type="journal article" date="2018" name="Appl. Microbiol. Biotechnol.">
        <title>Co-cultivation of the strictly anaerobic methanogen Methanosarcina barkeri with aerobic methanotrophs in an oxygen-limited membrane bioreactor.</title>
        <authorList>
            <person name="In 't Zandt M.H."/>
            <person name="van den Bosch T.J.M."/>
            <person name="Rijkers R."/>
            <person name="van Kessel M.A.H.J."/>
            <person name="Jetten M.S.M."/>
            <person name="Welte C.U."/>
        </authorList>
    </citation>
    <scope>NUCLEOTIDE SEQUENCE [LARGE SCALE GENOMIC DNA]</scope>
    <source>
        <strain evidence="27 28">DSM 17706</strain>
    </source>
</reference>
<feature type="binding site" description="covalent" evidence="23">
    <location>
        <position position="224"/>
    </location>
    <ligand>
        <name>heme c</name>
        <dbReference type="ChEBI" id="CHEBI:61717"/>
        <label>2</label>
    </ligand>
</feature>
<dbReference type="GO" id="GO:0020037">
    <property type="term" value="F:heme binding"/>
    <property type="evidence" value="ECO:0007669"/>
    <property type="project" value="InterPro"/>
</dbReference>
<dbReference type="PROSITE" id="PS51007">
    <property type="entry name" value="CYTC"/>
    <property type="match status" value="2"/>
</dbReference>
<evidence type="ECO:0000256" key="17">
    <source>
        <dbReference type="ARBA" id="ARBA00023004"/>
    </source>
</evidence>
<dbReference type="GO" id="GO:1902600">
    <property type="term" value="P:proton transmembrane transport"/>
    <property type="evidence" value="ECO:0007669"/>
    <property type="project" value="UniProtKB-KW"/>
</dbReference>
<dbReference type="GO" id="GO:0006119">
    <property type="term" value="P:oxidative phosphorylation"/>
    <property type="evidence" value="ECO:0007669"/>
    <property type="project" value="UniProtKB-UniPathway"/>
</dbReference>
<evidence type="ECO:0000256" key="12">
    <source>
        <dbReference type="ARBA" id="ARBA00022737"/>
    </source>
</evidence>
<evidence type="ECO:0000256" key="18">
    <source>
        <dbReference type="ARBA" id="ARBA00023065"/>
    </source>
</evidence>
<evidence type="ECO:0000256" key="8">
    <source>
        <dbReference type="ARBA" id="ARBA00022617"/>
    </source>
</evidence>
<keyword evidence="11 21" id="KW-0479">Metal-binding</keyword>
<feature type="transmembrane region" description="Helical" evidence="25">
    <location>
        <begin position="39"/>
        <end position="61"/>
    </location>
</feature>
<comment type="pathway">
    <text evidence="2 21">Energy metabolism; oxidative phosphorylation.</text>
</comment>
<dbReference type="GO" id="GO:0016491">
    <property type="term" value="F:oxidoreductase activity"/>
    <property type="evidence" value="ECO:0007669"/>
    <property type="project" value="UniProtKB-KW"/>
</dbReference>
<feature type="binding site" description="covalent" evidence="23">
    <location>
        <position position="227"/>
    </location>
    <ligand>
        <name>heme c</name>
        <dbReference type="ChEBI" id="CHEBI:61717"/>
        <label>2</label>
    </ligand>
</feature>
<feature type="region of interest" description="Disordered" evidence="24">
    <location>
        <begin position="1"/>
        <end position="24"/>
    </location>
</feature>
<keyword evidence="10 25" id="KW-0812">Transmembrane</keyword>
<feature type="binding site" description="axial binding residue" evidence="22">
    <location>
        <position position="228"/>
    </location>
    <ligand>
        <name>heme c</name>
        <dbReference type="ChEBI" id="CHEBI:61717"/>
        <label>2</label>
    </ligand>
    <ligandPart>
        <name>Fe</name>
        <dbReference type="ChEBI" id="CHEBI:18248"/>
    </ligandPart>
</feature>
<keyword evidence="7 21" id="KW-0997">Cell inner membrane</keyword>
<evidence type="ECO:0000313" key="27">
    <source>
        <dbReference type="EMBL" id="PWB95052.1"/>
    </source>
</evidence>
<evidence type="ECO:0000256" key="5">
    <source>
        <dbReference type="ARBA" id="ARBA00022448"/>
    </source>
</evidence>
<dbReference type="RefSeq" id="WP_108916076.1">
    <property type="nucleotide sequence ID" value="NZ_BGJY01000002.1"/>
</dbReference>
<dbReference type="Gene3D" id="6.10.280.130">
    <property type="match status" value="1"/>
</dbReference>
<keyword evidence="14 21" id="KW-0249">Electron transport</keyword>
<evidence type="ECO:0000256" key="10">
    <source>
        <dbReference type="ARBA" id="ARBA00022692"/>
    </source>
</evidence>
<evidence type="ECO:0000256" key="6">
    <source>
        <dbReference type="ARBA" id="ARBA00022475"/>
    </source>
</evidence>
<dbReference type="Pfam" id="PF14715">
    <property type="entry name" value="FixP_N"/>
    <property type="match status" value="1"/>
</dbReference>
<organism evidence="27 28">
    <name type="scientific">Methylosinus sporium</name>
    <dbReference type="NCBI Taxonomy" id="428"/>
    <lineage>
        <taxon>Bacteria</taxon>
        <taxon>Pseudomonadati</taxon>
        <taxon>Pseudomonadota</taxon>
        <taxon>Alphaproteobacteria</taxon>
        <taxon>Hyphomicrobiales</taxon>
        <taxon>Methylocystaceae</taxon>
        <taxon>Methylosinus</taxon>
    </lineage>
</organism>
<feature type="binding site" description="axial binding residue" evidence="22">
    <location>
        <position position="180"/>
    </location>
    <ligand>
        <name>heme c</name>
        <dbReference type="ChEBI" id="CHEBI:61717"/>
        <label>2</label>
    </ligand>
    <ligandPart>
        <name>Fe</name>
        <dbReference type="ChEBI" id="CHEBI:18248"/>
    </ligandPart>
</feature>
<dbReference type="GO" id="GO:0005506">
    <property type="term" value="F:iron ion binding"/>
    <property type="evidence" value="ECO:0007669"/>
    <property type="project" value="InterPro"/>
</dbReference>
<keyword evidence="6 21" id="KW-1003">Cell membrane</keyword>
<keyword evidence="19 21" id="KW-0472">Membrane</keyword>
<sequence length="295" mass="31873">MSTREAHSEAVRIDPHTKTTTTGHEWDGIEELDTPLPRWWVVTFYATILWSIGYFLAYPALPTLEGGTQGLIGWHSRASVARDMEQLNEIRGPVLERLANAPLEEIEARPQLLSAVRALGAAAFANNCAGCHGAGAQGAKGYPNLNDDDWLWGGKLSDIRRTIEHGVRWDADKDTRSETMPAFGRDGLLDAKQISLVADQLRAMAKLPGGMATAQGAKLFDDNCSVCHGVDGKGNRDMGAPNLTDALWLFGSDKETIASRIANGGGGVMPAWKDRLDEPTIKALAIYVHTLGGGE</sequence>
<comment type="cofactor">
    <cofactor evidence="21 23">
        <name>heme c</name>
        <dbReference type="ChEBI" id="CHEBI:61717"/>
    </cofactor>
    <text evidence="21 23">Binds 2 heme C groups per subunit.</text>
</comment>
<evidence type="ECO:0000256" key="13">
    <source>
        <dbReference type="ARBA" id="ARBA00022781"/>
    </source>
</evidence>
<evidence type="ECO:0000256" key="16">
    <source>
        <dbReference type="ARBA" id="ARBA00023002"/>
    </source>
</evidence>
<feature type="domain" description="Cytochrome c" evidence="26">
    <location>
        <begin position="115"/>
        <end position="205"/>
    </location>
</feature>
<evidence type="ECO:0000256" key="9">
    <source>
        <dbReference type="ARBA" id="ARBA00022660"/>
    </source>
</evidence>
<dbReference type="UniPathway" id="UPA00705"/>
<dbReference type="InterPro" id="IPR032858">
    <property type="entry name" value="CcoP_N"/>
</dbReference>
<evidence type="ECO:0000256" key="3">
    <source>
        <dbReference type="ARBA" id="ARBA00006113"/>
    </source>
</evidence>
<evidence type="ECO:0000256" key="23">
    <source>
        <dbReference type="PIRSR" id="PIRSR000006-2"/>
    </source>
</evidence>
<keyword evidence="5 21" id="KW-0813">Transport</keyword>
<feature type="compositionally biased region" description="Basic and acidic residues" evidence="24">
    <location>
        <begin position="1"/>
        <end position="17"/>
    </location>
</feature>
<feature type="domain" description="Cytochrome c" evidence="26">
    <location>
        <begin position="211"/>
        <end position="292"/>
    </location>
</feature>
<comment type="similarity">
    <text evidence="3 21">Belongs to the CcoP / FixP family.</text>
</comment>
<keyword evidence="18 21" id="KW-0406">Ion transport</keyword>
<keyword evidence="17 21" id="KW-0408">Iron</keyword>
<evidence type="ECO:0000256" key="21">
    <source>
        <dbReference type="PIRNR" id="PIRNR000006"/>
    </source>
</evidence>
<keyword evidence="13 21" id="KW-0375">Hydrogen ion transport</keyword>
<dbReference type="InterPro" id="IPR038414">
    <property type="entry name" value="CcoP_N_sf"/>
</dbReference>
<dbReference type="OrthoDB" id="9811281at2"/>
<evidence type="ECO:0000259" key="26">
    <source>
        <dbReference type="PROSITE" id="PS51007"/>
    </source>
</evidence>
<evidence type="ECO:0000256" key="7">
    <source>
        <dbReference type="ARBA" id="ARBA00022519"/>
    </source>
</evidence>
<keyword evidence="16 21" id="KW-0560">Oxidoreductase</keyword>
<protein>
    <recommendedName>
        <fullName evidence="21">Cbb3-type cytochrome c oxidase subunit</fullName>
    </recommendedName>
</protein>
<dbReference type="InterPro" id="IPR004678">
    <property type="entry name" value="Cyt_c_oxidase_cbb3_su3"/>
</dbReference>
<dbReference type="NCBIfam" id="TIGR00782">
    <property type="entry name" value="ccoP"/>
    <property type="match status" value="1"/>
</dbReference>
<evidence type="ECO:0000256" key="15">
    <source>
        <dbReference type="ARBA" id="ARBA00022989"/>
    </source>
</evidence>
<dbReference type="PIRSF" id="PIRSF000006">
    <property type="entry name" value="Cbb3-Cox_fixP"/>
    <property type="match status" value="1"/>
</dbReference>
<dbReference type="GO" id="GO:0005886">
    <property type="term" value="C:plasma membrane"/>
    <property type="evidence" value="ECO:0007669"/>
    <property type="project" value="UniProtKB-SubCell"/>
</dbReference>
<evidence type="ECO:0000256" key="11">
    <source>
        <dbReference type="ARBA" id="ARBA00022723"/>
    </source>
</evidence>
<dbReference type="InterPro" id="IPR050597">
    <property type="entry name" value="Cytochrome_c_Oxidase_Subunit"/>
</dbReference>
<name>A0A2U1STV3_METSR</name>
<proteinExistence type="inferred from homology"/>
<evidence type="ECO:0000256" key="22">
    <source>
        <dbReference type="PIRSR" id="PIRSR000006-1"/>
    </source>
</evidence>
<dbReference type="Proteomes" id="UP000245137">
    <property type="component" value="Unassembled WGS sequence"/>
</dbReference>
<evidence type="ECO:0000256" key="14">
    <source>
        <dbReference type="ARBA" id="ARBA00022982"/>
    </source>
</evidence>
<feature type="binding site" description="covalent" evidence="23">
    <location>
        <position position="128"/>
    </location>
    <ligand>
        <name>heme c</name>
        <dbReference type="ChEBI" id="CHEBI:61717"/>
        <label>1</label>
    </ligand>
</feature>
<comment type="subunit">
    <text evidence="4">Component of the cbb3-type cytochrome c oxidase at least composed of FixN, FixO, FixQ and FixP.</text>
</comment>
<feature type="binding site" description="covalent" evidence="23">
    <location>
        <position position="131"/>
    </location>
    <ligand>
        <name>heme c</name>
        <dbReference type="ChEBI" id="CHEBI:61717"/>
        <label>1</label>
    </ligand>
</feature>
<dbReference type="GO" id="GO:0009055">
    <property type="term" value="F:electron transfer activity"/>
    <property type="evidence" value="ECO:0007669"/>
    <property type="project" value="InterPro"/>
</dbReference>
<dbReference type="PANTHER" id="PTHR33751:SF1">
    <property type="entry name" value="CBB3-TYPE CYTOCHROME C OXIDASE SUBUNIT FIXP"/>
    <property type="match status" value="1"/>
</dbReference>
<keyword evidence="8 21" id="KW-0349">Heme</keyword>
<evidence type="ECO:0000256" key="4">
    <source>
        <dbReference type="ARBA" id="ARBA00011203"/>
    </source>
</evidence>
<dbReference type="Pfam" id="PF13442">
    <property type="entry name" value="Cytochrome_CBB3"/>
    <property type="match status" value="1"/>
</dbReference>
<dbReference type="PANTHER" id="PTHR33751">
    <property type="entry name" value="CBB3-TYPE CYTOCHROME C OXIDASE SUBUNIT FIXP"/>
    <property type="match status" value="1"/>
</dbReference>
<dbReference type="InterPro" id="IPR036909">
    <property type="entry name" value="Cyt_c-like_dom_sf"/>
</dbReference>
<comment type="subcellular location">
    <subcellularLocation>
        <location evidence="1 21">Cell inner membrane</location>
    </subcellularLocation>
</comment>
<dbReference type="Gene3D" id="1.10.760.10">
    <property type="entry name" value="Cytochrome c-like domain"/>
    <property type="match status" value="2"/>
</dbReference>
<dbReference type="PRINTS" id="PR00605">
    <property type="entry name" value="CYTCHROMECIC"/>
</dbReference>
<evidence type="ECO:0000256" key="1">
    <source>
        <dbReference type="ARBA" id="ARBA00004533"/>
    </source>
</evidence>
<evidence type="ECO:0000256" key="24">
    <source>
        <dbReference type="SAM" id="MobiDB-lite"/>
    </source>
</evidence>
<keyword evidence="15 25" id="KW-1133">Transmembrane helix</keyword>
<feature type="binding site" description="axial binding residue" evidence="22">
    <location>
        <position position="269"/>
    </location>
    <ligand>
        <name>heme c</name>
        <dbReference type="ChEBI" id="CHEBI:61717"/>
        <label>1</label>
    </ligand>
    <ligandPart>
        <name>Fe</name>
        <dbReference type="ChEBI" id="CHEBI:18248"/>
    </ligandPart>
</feature>
<evidence type="ECO:0000313" key="28">
    <source>
        <dbReference type="Proteomes" id="UP000245137"/>
    </source>
</evidence>